<dbReference type="Proteomes" id="UP000183987">
    <property type="component" value="Unassembled WGS sequence"/>
</dbReference>
<dbReference type="PROSITE" id="PS50110">
    <property type="entry name" value="RESPONSE_REGULATORY"/>
    <property type="match status" value="1"/>
</dbReference>
<evidence type="ECO:0000256" key="2">
    <source>
        <dbReference type="PROSITE-ProRule" id="PRU00169"/>
    </source>
</evidence>
<dbReference type="InterPro" id="IPR001789">
    <property type="entry name" value="Sig_transdc_resp-reg_receiver"/>
</dbReference>
<dbReference type="PANTHER" id="PTHR44591">
    <property type="entry name" value="STRESS RESPONSE REGULATOR PROTEIN 1"/>
    <property type="match status" value="1"/>
</dbReference>
<evidence type="ECO:0000313" key="5">
    <source>
        <dbReference type="Proteomes" id="UP000183987"/>
    </source>
</evidence>
<dbReference type="STRING" id="366533.SAMN05444339_11234"/>
<dbReference type="AlphaFoldDB" id="A0A1M5EC96"/>
<dbReference type="OrthoDB" id="9784719at2"/>
<dbReference type="SMART" id="SM00448">
    <property type="entry name" value="REC"/>
    <property type="match status" value="1"/>
</dbReference>
<keyword evidence="1 2" id="KW-0597">Phosphoprotein</keyword>
<dbReference type="InterPro" id="IPR050595">
    <property type="entry name" value="Bact_response_regulator"/>
</dbReference>
<name>A0A1M5EC96_LOKAT</name>
<feature type="domain" description="Response regulatory" evidence="3">
    <location>
        <begin position="8"/>
        <end position="121"/>
    </location>
</feature>
<evidence type="ECO:0000256" key="1">
    <source>
        <dbReference type="ARBA" id="ARBA00022553"/>
    </source>
</evidence>
<dbReference type="SUPFAM" id="SSF52172">
    <property type="entry name" value="CheY-like"/>
    <property type="match status" value="1"/>
</dbReference>
<reference evidence="5" key="1">
    <citation type="submission" date="2016-11" db="EMBL/GenBank/DDBJ databases">
        <authorList>
            <person name="Varghese N."/>
            <person name="Submissions S."/>
        </authorList>
    </citation>
    <scope>NUCLEOTIDE SEQUENCE [LARGE SCALE GENOMIC DNA]</scope>
    <source>
        <strain evidence="5">DSM 29326</strain>
    </source>
</reference>
<proteinExistence type="predicted"/>
<dbReference type="EMBL" id="FQUE01000012">
    <property type="protein sequence ID" value="SHF76754.1"/>
    <property type="molecule type" value="Genomic_DNA"/>
</dbReference>
<organism evidence="4 5">
    <name type="scientific">Loktanella atrilutea</name>
    <dbReference type="NCBI Taxonomy" id="366533"/>
    <lineage>
        <taxon>Bacteria</taxon>
        <taxon>Pseudomonadati</taxon>
        <taxon>Pseudomonadota</taxon>
        <taxon>Alphaproteobacteria</taxon>
        <taxon>Rhodobacterales</taxon>
        <taxon>Roseobacteraceae</taxon>
        <taxon>Loktanella</taxon>
    </lineage>
</organism>
<gene>
    <name evidence="4" type="ORF">SAMN05444339_11234</name>
</gene>
<keyword evidence="5" id="KW-1185">Reference proteome</keyword>
<feature type="modified residue" description="4-aspartylphosphate" evidence="2">
    <location>
        <position position="58"/>
    </location>
</feature>
<dbReference type="RefSeq" id="WP_072858585.1">
    <property type="nucleotide sequence ID" value="NZ_FQUE01000012.1"/>
</dbReference>
<dbReference type="Gene3D" id="3.40.50.2300">
    <property type="match status" value="1"/>
</dbReference>
<dbReference type="Pfam" id="PF00072">
    <property type="entry name" value="Response_reg"/>
    <property type="match status" value="1"/>
</dbReference>
<accession>A0A1M5EC96</accession>
<dbReference type="PANTHER" id="PTHR44591:SF3">
    <property type="entry name" value="RESPONSE REGULATORY DOMAIN-CONTAINING PROTEIN"/>
    <property type="match status" value="1"/>
</dbReference>
<dbReference type="GO" id="GO:0000160">
    <property type="term" value="P:phosphorelay signal transduction system"/>
    <property type="evidence" value="ECO:0007669"/>
    <property type="project" value="InterPro"/>
</dbReference>
<dbReference type="InterPro" id="IPR011006">
    <property type="entry name" value="CheY-like_superfamily"/>
</dbReference>
<protein>
    <submittedName>
        <fullName evidence="4">Response regulator receiver domain-containing protein</fullName>
    </submittedName>
</protein>
<evidence type="ECO:0000313" key="4">
    <source>
        <dbReference type="EMBL" id="SHF76754.1"/>
    </source>
</evidence>
<evidence type="ECO:0000259" key="3">
    <source>
        <dbReference type="PROSITE" id="PS50110"/>
    </source>
</evidence>
<sequence>MQSQTLPAALIVEDEYLIRMDAVDMIRDAGFKTYDASSADQAIVLMDLHPDIGILFTDIDMPGSMDGLKLASYVRHRWPPVIIIVASGATGIDQTMLPTGASFFPKPYQTSLISQSFRDIASSFA</sequence>